<organism evidence="1 2">
    <name type="scientific">Gordonia phage TZGordon</name>
    <dbReference type="NCBI Taxonomy" id="2744004"/>
    <lineage>
        <taxon>Viruses</taxon>
        <taxon>Duplodnaviria</taxon>
        <taxon>Heunggongvirae</taxon>
        <taxon>Uroviricota</taxon>
        <taxon>Caudoviricetes</taxon>
        <taxon>Ruthgordonvirinae</taxon>
        <taxon>Vendettavirus</taxon>
        <taxon>Vendettavirus tzgordon</taxon>
    </lineage>
</organism>
<dbReference type="RefSeq" id="YP_010051120.1">
    <property type="nucleotide sequence ID" value="NC_054438.1"/>
</dbReference>
<reference evidence="1 2" key="1">
    <citation type="submission" date="2020-06" db="EMBL/GenBank/DDBJ databases">
        <authorList>
            <person name="Moran J."/>
            <person name="Kenna M."/>
            <person name="Ware V."/>
            <person name="Garlena R.A."/>
            <person name="Russell D.A."/>
            <person name="Pope W.H."/>
            <person name="Jacobs-Sera D."/>
            <person name="Hatfull G.F."/>
        </authorList>
    </citation>
    <scope>NUCLEOTIDE SEQUENCE [LARGE SCALE GENOMIC DNA]</scope>
</reference>
<gene>
    <name evidence="1" type="primary">31</name>
    <name evidence="1" type="ORF">SEA_TZGORDON_31</name>
</gene>
<dbReference type="Proteomes" id="UP000509569">
    <property type="component" value="Segment"/>
</dbReference>
<proteinExistence type="predicted"/>
<dbReference type="GeneID" id="63911862"/>
<keyword evidence="2" id="KW-1185">Reference proteome</keyword>
<name>A0A6N0A628_9CAUD</name>
<dbReference type="EMBL" id="MT553344">
    <property type="protein sequence ID" value="QKO02952.1"/>
    <property type="molecule type" value="Genomic_DNA"/>
</dbReference>
<accession>A0A6N0A628</accession>
<sequence length="315" mass="34129">MQRQSPFKDPYGGRVAPEGQQIVTRGSLDAETTQTGERATAYAENETRNAVGSIAEAVAGIAGAGVADIRARIEGILGGLLANTETLVEHTEAIAELAEIAETASAITPAYVSNLDEMATVPRSSCIEWYQTNNTLARRPLRFKPGAQSVIGTGGYVYYTPLPVDRVGIPDRIRYVSGGDRSWIVDDIADFRLELCVFNPDTWAIEKVTNNGNLRNLGVNEAAELSVPLDLGESNRARPGQLLFIAHQQRAPGAIQSTREIMCAPNPEVLRGDDVLLRFAHYRTGHLSAIPSSVPLESLQGFSDHIPWFSVGMRS</sequence>
<dbReference type="KEGG" id="vg:63911862"/>
<evidence type="ECO:0000313" key="1">
    <source>
        <dbReference type="EMBL" id="QKO02952.1"/>
    </source>
</evidence>
<protein>
    <submittedName>
        <fullName evidence="1">Minor tail protein</fullName>
    </submittedName>
</protein>
<evidence type="ECO:0000313" key="2">
    <source>
        <dbReference type="Proteomes" id="UP000509569"/>
    </source>
</evidence>